<organism evidence="1 2">
    <name type="scientific">Geomonas anaerohicana</name>
    <dbReference type="NCBI Taxonomy" id="2798583"/>
    <lineage>
        <taxon>Bacteria</taxon>
        <taxon>Pseudomonadati</taxon>
        <taxon>Thermodesulfobacteriota</taxon>
        <taxon>Desulfuromonadia</taxon>
        <taxon>Geobacterales</taxon>
        <taxon>Geobacteraceae</taxon>
        <taxon>Geomonas</taxon>
    </lineage>
</organism>
<dbReference type="EMBL" id="JAEMHL010000001">
    <property type="protein sequence ID" value="MBJ6748892.1"/>
    <property type="molecule type" value="Genomic_DNA"/>
</dbReference>
<proteinExistence type="predicted"/>
<sequence length="49" mass="5700">MKTLLLVLLIMIALILTIWLLVIPAEVLVGSFKALRHGEWRGWRRPKPH</sequence>
<comment type="caution">
    <text evidence="1">The sequence shown here is derived from an EMBL/GenBank/DDBJ whole genome shotgun (WGS) entry which is preliminary data.</text>
</comment>
<evidence type="ECO:0000313" key="1">
    <source>
        <dbReference type="EMBL" id="MBJ6748892.1"/>
    </source>
</evidence>
<keyword evidence="2" id="KW-1185">Reference proteome</keyword>
<reference evidence="1 2" key="1">
    <citation type="submission" date="2020-12" db="EMBL/GenBank/DDBJ databases">
        <title>Geomonas sp. Red421, isolated from paddy soil.</title>
        <authorList>
            <person name="Xu Z."/>
            <person name="Zhang Z."/>
            <person name="Masuda Y."/>
            <person name="Itoh H."/>
            <person name="Senoo K."/>
        </authorList>
    </citation>
    <scope>NUCLEOTIDE SEQUENCE [LARGE SCALE GENOMIC DNA]</scope>
    <source>
        <strain evidence="1 2">Red421</strain>
    </source>
</reference>
<dbReference type="Proteomes" id="UP000614714">
    <property type="component" value="Unassembled WGS sequence"/>
</dbReference>
<gene>
    <name evidence="1" type="ORF">JFN91_01555</name>
</gene>
<evidence type="ECO:0000313" key="2">
    <source>
        <dbReference type="Proteomes" id="UP000614714"/>
    </source>
</evidence>
<name>A0ABS0YAF6_9BACT</name>
<dbReference type="RefSeq" id="WP_199387460.1">
    <property type="nucleotide sequence ID" value="NZ_JAEMHL010000001.1"/>
</dbReference>
<accession>A0ABS0YAF6</accession>
<protein>
    <submittedName>
        <fullName evidence="1">Uncharacterized protein</fullName>
    </submittedName>
</protein>